<evidence type="ECO:0000256" key="1">
    <source>
        <dbReference type="SAM" id="MobiDB-lite"/>
    </source>
</evidence>
<sequence length="255" mass="28155">MNLVDEFRFPCFVDICTFPIQYCNSDPEERRCNSCTDSICKSDFIPDPCKYHCKSLNSVKTSTTTTLSPSTASATPSSICSEAIPDIPTHVWTIIVLLTVIIAVLIAIVIILFVSRRKTKLPNEERMEQGAKQEMKQLIKKQDSVSDCSDLPDSSPSSTTCSGPISHPEDSVHGNSDGSSGPPPYPNESTKFKEEHQICTKSKKSEPIQCSRSSNPTLAFRGDLCDSSLFISSSEGHIPQRNHCCRELDSRKSDK</sequence>
<keyword evidence="2" id="KW-0472">Membrane</keyword>
<dbReference type="Proteomes" id="UP001634394">
    <property type="component" value="Unassembled WGS sequence"/>
</dbReference>
<feature type="transmembrane region" description="Helical" evidence="2">
    <location>
        <begin position="91"/>
        <end position="114"/>
    </location>
</feature>
<protein>
    <submittedName>
        <fullName evidence="3">Uncharacterized protein</fullName>
    </submittedName>
</protein>
<name>A0ABD3WPG5_SINWO</name>
<dbReference type="AlphaFoldDB" id="A0ABD3WPG5"/>
<comment type="caution">
    <text evidence="3">The sequence shown here is derived from an EMBL/GenBank/DDBJ whole genome shotgun (WGS) entry which is preliminary data.</text>
</comment>
<reference evidence="3 4" key="1">
    <citation type="submission" date="2024-11" db="EMBL/GenBank/DDBJ databases">
        <title>Chromosome-level genome assembly of the freshwater bivalve Anodonta woodiana.</title>
        <authorList>
            <person name="Chen X."/>
        </authorList>
    </citation>
    <scope>NUCLEOTIDE SEQUENCE [LARGE SCALE GENOMIC DNA]</scope>
    <source>
        <strain evidence="3">MN2024</strain>
        <tissue evidence="3">Gills</tissue>
    </source>
</reference>
<keyword evidence="4" id="KW-1185">Reference proteome</keyword>
<evidence type="ECO:0000256" key="2">
    <source>
        <dbReference type="SAM" id="Phobius"/>
    </source>
</evidence>
<accession>A0ABD3WPG5</accession>
<gene>
    <name evidence="3" type="ORF">ACJMK2_033791</name>
</gene>
<dbReference type="EMBL" id="JBJQND010000005">
    <property type="protein sequence ID" value="KAL3875882.1"/>
    <property type="molecule type" value="Genomic_DNA"/>
</dbReference>
<evidence type="ECO:0000313" key="3">
    <source>
        <dbReference type="EMBL" id="KAL3875882.1"/>
    </source>
</evidence>
<evidence type="ECO:0000313" key="4">
    <source>
        <dbReference type="Proteomes" id="UP001634394"/>
    </source>
</evidence>
<proteinExistence type="predicted"/>
<keyword evidence="2" id="KW-1133">Transmembrane helix</keyword>
<feature type="compositionally biased region" description="Low complexity" evidence="1">
    <location>
        <begin position="145"/>
        <end position="162"/>
    </location>
</feature>
<feature type="region of interest" description="Disordered" evidence="1">
    <location>
        <begin position="145"/>
        <end position="197"/>
    </location>
</feature>
<organism evidence="3 4">
    <name type="scientific">Sinanodonta woodiana</name>
    <name type="common">Chinese pond mussel</name>
    <name type="synonym">Anodonta woodiana</name>
    <dbReference type="NCBI Taxonomy" id="1069815"/>
    <lineage>
        <taxon>Eukaryota</taxon>
        <taxon>Metazoa</taxon>
        <taxon>Spiralia</taxon>
        <taxon>Lophotrochozoa</taxon>
        <taxon>Mollusca</taxon>
        <taxon>Bivalvia</taxon>
        <taxon>Autobranchia</taxon>
        <taxon>Heteroconchia</taxon>
        <taxon>Palaeoheterodonta</taxon>
        <taxon>Unionida</taxon>
        <taxon>Unionoidea</taxon>
        <taxon>Unionidae</taxon>
        <taxon>Unioninae</taxon>
        <taxon>Sinanodonta</taxon>
    </lineage>
</organism>
<keyword evidence="2" id="KW-0812">Transmembrane</keyword>